<evidence type="ECO:0000256" key="2">
    <source>
        <dbReference type="ARBA" id="ARBA00010860"/>
    </source>
</evidence>
<evidence type="ECO:0000256" key="3">
    <source>
        <dbReference type="ARBA" id="ARBA00011901"/>
    </source>
</evidence>
<dbReference type="Proteomes" id="UP000033434">
    <property type="component" value="Unassembled WGS sequence"/>
</dbReference>
<dbReference type="Pfam" id="PF11741">
    <property type="entry name" value="AMIN"/>
    <property type="match status" value="1"/>
</dbReference>
<feature type="domain" description="LysM" evidence="6">
    <location>
        <begin position="409"/>
        <end position="452"/>
    </location>
</feature>
<protein>
    <recommendedName>
        <fullName evidence="3">N-acetylmuramoyl-L-alanine amidase</fullName>
        <ecNumber evidence="3">3.5.1.28</ecNumber>
    </recommendedName>
</protein>
<dbReference type="EC" id="3.5.1.28" evidence="3"/>
<dbReference type="GO" id="GO:0071555">
    <property type="term" value="P:cell wall organization"/>
    <property type="evidence" value="ECO:0007669"/>
    <property type="project" value="UniProtKB-KW"/>
</dbReference>
<dbReference type="GO" id="GO:0008745">
    <property type="term" value="F:N-acetylmuramoyl-L-alanine amidase activity"/>
    <property type="evidence" value="ECO:0007669"/>
    <property type="project" value="UniProtKB-EC"/>
</dbReference>
<comment type="catalytic activity">
    <reaction evidence="1">
        <text>Hydrolyzes the link between N-acetylmuramoyl residues and L-amino acid residues in certain cell-wall glycopeptides.</text>
        <dbReference type="EC" id="3.5.1.28"/>
    </reaction>
</comment>
<dbReference type="GO" id="GO:0030288">
    <property type="term" value="C:outer membrane-bounded periplasmic space"/>
    <property type="evidence" value="ECO:0007669"/>
    <property type="project" value="TreeGrafter"/>
</dbReference>
<evidence type="ECO:0000256" key="5">
    <source>
        <dbReference type="ARBA" id="ARBA00023316"/>
    </source>
</evidence>
<keyword evidence="5" id="KW-0961">Cell wall biogenesis/degradation</keyword>
<dbReference type="PANTHER" id="PTHR30404:SF6">
    <property type="entry name" value="N-ACETYLMURAMOYL-L-ALANINE AMIDASE AMIB"/>
    <property type="match status" value="1"/>
</dbReference>
<gene>
    <name evidence="7" type="ORF">N479_19310</name>
</gene>
<dbReference type="InterPro" id="IPR036779">
    <property type="entry name" value="LysM_dom_sf"/>
</dbReference>
<dbReference type="PATRIC" id="fig|1129367.4.peg.3926"/>
<dbReference type="CDD" id="cd02696">
    <property type="entry name" value="MurNAc-LAA"/>
    <property type="match status" value="1"/>
</dbReference>
<dbReference type="Pfam" id="PF01476">
    <property type="entry name" value="LysM"/>
    <property type="match status" value="1"/>
</dbReference>
<reference evidence="7 8" key="1">
    <citation type="journal article" date="2015" name="BMC Genomics">
        <title>Genome mining reveals unlocked bioactive potential of marine Gram-negative bacteria.</title>
        <authorList>
            <person name="Machado H."/>
            <person name="Sonnenschein E.C."/>
            <person name="Melchiorsen J."/>
            <person name="Gram L."/>
        </authorList>
    </citation>
    <scope>NUCLEOTIDE SEQUENCE [LARGE SCALE GENOMIC DNA]</scope>
    <source>
        <strain evidence="7 8">S4054</strain>
    </source>
</reference>
<dbReference type="PANTHER" id="PTHR30404">
    <property type="entry name" value="N-ACETYLMURAMOYL-L-ALANINE AMIDASE"/>
    <property type="match status" value="1"/>
</dbReference>
<dbReference type="InterPro" id="IPR021731">
    <property type="entry name" value="AMIN_dom"/>
</dbReference>
<dbReference type="SUPFAM" id="SSF53187">
    <property type="entry name" value="Zn-dependent exopeptidases"/>
    <property type="match status" value="1"/>
</dbReference>
<evidence type="ECO:0000313" key="7">
    <source>
        <dbReference type="EMBL" id="KKE82248.1"/>
    </source>
</evidence>
<keyword evidence="4" id="KW-0378">Hydrolase</keyword>
<dbReference type="InterPro" id="IPR002508">
    <property type="entry name" value="MurNAc-LAA_cat"/>
</dbReference>
<accession>A0A0F6A7Y9</accession>
<comment type="similarity">
    <text evidence="2">Belongs to the N-acetylmuramoyl-L-alanine amidase 3 family.</text>
</comment>
<dbReference type="SUPFAM" id="SSF54106">
    <property type="entry name" value="LysM domain"/>
    <property type="match status" value="1"/>
</dbReference>
<dbReference type="SMART" id="SM00257">
    <property type="entry name" value="LysM"/>
    <property type="match status" value="1"/>
</dbReference>
<dbReference type="SMART" id="SM00646">
    <property type="entry name" value="Ami_3"/>
    <property type="match status" value="1"/>
</dbReference>
<dbReference type="AlphaFoldDB" id="A0A0F6A7Y9"/>
<evidence type="ECO:0000256" key="1">
    <source>
        <dbReference type="ARBA" id="ARBA00001561"/>
    </source>
</evidence>
<evidence type="ECO:0000256" key="4">
    <source>
        <dbReference type="ARBA" id="ARBA00022801"/>
    </source>
</evidence>
<dbReference type="Gene3D" id="3.40.630.40">
    <property type="entry name" value="Zn-dependent exopeptidases"/>
    <property type="match status" value="1"/>
</dbReference>
<dbReference type="GO" id="GO:0009253">
    <property type="term" value="P:peptidoglycan catabolic process"/>
    <property type="evidence" value="ECO:0007669"/>
    <property type="project" value="InterPro"/>
</dbReference>
<evidence type="ECO:0000259" key="6">
    <source>
        <dbReference type="PROSITE" id="PS51782"/>
    </source>
</evidence>
<dbReference type="InterPro" id="IPR050695">
    <property type="entry name" value="N-acetylmuramoyl_amidase_3"/>
</dbReference>
<dbReference type="Gene3D" id="2.60.40.3500">
    <property type="match status" value="1"/>
</dbReference>
<dbReference type="PROSITE" id="PS51782">
    <property type="entry name" value="LYSM"/>
    <property type="match status" value="1"/>
</dbReference>
<proteinExistence type="inferred from homology"/>
<dbReference type="Pfam" id="PF01520">
    <property type="entry name" value="Amidase_3"/>
    <property type="match status" value="1"/>
</dbReference>
<comment type="caution">
    <text evidence="7">The sequence shown here is derived from an EMBL/GenBank/DDBJ whole genome shotgun (WGS) entry which is preliminary data.</text>
</comment>
<dbReference type="Gene3D" id="3.10.350.10">
    <property type="entry name" value="LysM domain"/>
    <property type="match status" value="1"/>
</dbReference>
<dbReference type="InterPro" id="IPR018392">
    <property type="entry name" value="LysM"/>
</dbReference>
<dbReference type="EMBL" id="AUXW01000167">
    <property type="protein sequence ID" value="KKE82248.1"/>
    <property type="molecule type" value="Genomic_DNA"/>
</dbReference>
<sequence length="455" mass="49960">MQYVCYKGQALKVGLVYKKLLASSVLATTLLLVTISSAQVYANNAIESVRLWSAPTSTRVVFDLKDKPDYSFFSLRSPNRLVIDFNDSGSQVSFKNLTKSDHRVKKVRTSTPKNKASKRVVLELGDTYKLVVFPLAPTGQYGHRLVVELHDTVQAKQAIKSKTVDDNRDVVVAIVAGHGGDDPGSIGYAGSYEKHVTLAIAKKLAAQLNAKSGFKAVLIRTGDYFVRHERKPRMARENRADLLISIHADAFTSSKPNGASVLVQSARRANSEFTKVIANRERESQLLGGAGEIIKNTQDDNLAVILADMTKEFTTQSSYVFASEALSELKKVTKLHKTKPVGLSLAVLTAQDIPSVLIETGFISNPKDEKNLNSPTHQKKLAVAITNAILNYFNQYPPKGTLISATSSLTHRVKRGESLSIIAQKYRVTIKSIKKANNLRTNAIKIGQVLTIPKR</sequence>
<name>A0A0F6A7Y9_9GAMM</name>
<dbReference type="CDD" id="cd00118">
    <property type="entry name" value="LysM"/>
    <property type="match status" value="1"/>
</dbReference>
<evidence type="ECO:0000313" key="8">
    <source>
        <dbReference type="Proteomes" id="UP000033434"/>
    </source>
</evidence>
<organism evidence="7 8">
    <name type="scientific">Pseudoalteromonas luteoviolacea S4054</name>
    <dbReference type="NCBI Taxonomy" id="1129367"/>
    <lineage>
        <taxon>Bacteria</taxon>
        <taxon>Pseudomonadati</taxon>
        <taxon>Pseudomonadota</taxon>
        <taxon>Gammaproteobacteria</taxon>
        <taxon>Alteromonadales</taxon>
        <taxon>Pseudoalteromonadaceae</taxon>
        <taxon>Pseudoalteromonas</taxon>
    </lineage>
</organism>